<gene>
    <name evidence="1" type="ORF">LCGC14_1341320</name>
</gene>
<dbReference type="EMBL" id="LAZR01008208">
    <property type="protein sequence ID" value="KKM80281.1"/>
    <property type="molecule type" value="Genomic_DNA"/>
</dbReference>
<sequence length="89" mass="10401">MTKREEIVEQVLMERYRQPSGVFIKLCLLEIPKGLVGHPYTLERQVNGQWQHRSYGKTYGKAMEEFNSYKDFERHIGSVRTLLGGIDVN</sequence>
<accession>A0A0F9L013</accession>
<organism evidence="1">
    <name type="scientific">marine sediment metagenome</name>
    <dbReference type="NCBI Taxonomy" id="412755"/>
    <lineage>
        <taxon>unclassified sequences</taxon>
        <taxon>metagenomes</taxon>
        <taxon>ecological metagenomes</taxon>
    </lineage>
</organism>
<proteinExistence type="predicted"/>
<reference evidence="1" key="1">
    <citation type="journal article" date="2015" name="Nature">
        <title>Complex archaea that bridge the gap between prokaryotes and eukaryotes.</title>
        <authorList>
            <person name="Spang A."/>
            <person name="Saw J.H."/>
            <person name="Jorgensen S.L."/>
            <person name="Zaremba-Niedzwiedzka K."/>
            <person name="Martijn J."/>
            <person name="Lind A.E."/>
            <person name="van Eijk R."/>
            <person name="Schleper C."/>
            <person name="Guy L."/>
            <person name="Ettema T.J."/>
        </authorList>
    </citation>
    <scope>NUCLEOTIDE SEQUENCE</scope>
</reference>
<dbReference type="AlphaFoldDB" id="A0A0F9L013"/>
<protein>
    <submittedName>
        <fullName evidence="1">Uncharacterized protein</fullName>
    </submittedName>
</protein>
<comment type="caution">
    <text evidence="1">The sequence shown here is derived from an EMBL/GenBank/DDBJ whole genome shotgun (WGS) entry which is preliminary data.</text>
</comment>
<evidence type="ECO:0000313" key="1">
    <source>
        <dbReference type="EMBL" id="KKM80281.1"/>
    </source>
</evidence>
<name>A0A0F9L013_9ZZZZ</name>